<dbReference type="Proteomes" id="UP000654918">
    <property type="component" value="Unassembled WGS sequence"/>
</dbReference>
<comment type="caution">
    <text evidence="1">The sequence shown here is derived from an EMBL/GenBank/DDBJ whole genome shotgun (WGS) entry which is preliminary data.</text>
</comment>
<proteinExistence type="predicted"/>
<evidence type="ECO:0000313" key="2">
    <source>
        <dbReference type="Proteomes" id="UP000654918"/>
    </source>
</evidence>
<accession>A0A8H6JDZ7</accession>
<keyword evidence="2" id="KW-1185">Reference proteome</keyword>
<sequence>MASQPVPNQPVPNLDHLPTEVLERIFFSIADLRSIYHLVTASPTASSVFESSEAGPKILHHVLGQSMSPHVVDLVRLVGLVRISTPGCPPAPSLEAFVERYTRCRDDRGSRFVPAPSLSHTLRDQPPHLVRGVLLTARRICCLTWACLDFYRDSWSSVTPSHVDVAFGWGAGYQKPWRQEVPPGKPYNPQPLGPPCWMEEQRVMRGFWRLQLLIDLKRAASEKRLDWALEEVQLEISPEILFAPWTWQEEEFLTVVDFIDHFHGGSILTVRCHCLTAPPANYASASEWQDPAVPGVIDRRWSREEISKGRPPCWGFYWVNLRHTPFSPIRGCPFWPYRQLGLAIWEGDKLEALELAPRAFTLPRKPSSWGNPVFTWRSLLSQQLIAQLVSDMEEGFQKNGFSFGQRNPDM</sequence>
<evidence type="ECO:0008006" key="3">
    <source>
        <dbReference type="Google" id="ProtNLM"/>
    </source>
</evidence>
<name>A0A8H6JDZ7_9PEZI</name>
<evidence type="ECO:0000313" key="1">
    <source>
        <dbReference type="EMBL" id="KAF6810926.1"/>
    </source>
</evidence>
<reference evidence="1" key="1">
    <citation type="journal article" date="2020" name="Phytopathology">
        <title>Genome Sequence Resources of Colletotrichum truncatum, C. plurivorum, C. musicola, and C. sojae: Four Species Pathogenic to Soybean (Glycine max).</title>
        <authorList>
            <person name="Rogerio F."/>
            <person name="Boufleur T.R."/>
            <person name="Ciampi-Guillardi M."/>
            <person name="Sukno S.A."/>
            <person name="Thon M.R."/>
            <person name="Massola Junior N.S."/>
            <person name="Baroncelli R."/>
        </authorList>
    </citation>
    <scope>NUCLEOTIDE SEQUENCE</scope>
    <source>
        <strain evidence="1">LFN00145</strain>
    </source>
</reference>
<organism evidence="1 2">
    <name type="scientific">Colletotrichum plurivorum</name>
    <dbReference type="NCBI Taxonomy" id="2175906"/>
    <lineage>
        <taxon>Eukaryota</taxon>
        <taxon>Fungi</taxon>
        <taxon>Dikarya</taxon>
        <taxon>Ascomycota</taxon>
        <taxon>Pezizomycotina</taxon>
        <taxon>Sordariomycetes</taxon>
        <taxon>Hypocreomycetidae</taxon>
        <taxon>Glomerellales</taxon>
        <taxon>Glomerellaceae</taxon>
        <taxon>Colletotrichum</taxon>
        <taxon>Colletotrichum orchidearum species complex</taxon>
    </lineage>
</organism>
<gene>
    <name evidence="1" type="ORF">CPLU01_15206</name>
</gene>
<protein>
    <recommendedName>
        <fullName evidence="3">F-box domain-containing protein</fullName>
    </recommendedName>
</protein>
<dbReference type="EMBL" id="WIGO01000479">
    <property type="protein sequence ID" value="KAF6810926.1"/>
    <property type="molecule type" value="Genomic_DNA"/>
</dbReference>
<dbReference type="AlphaFoldDB" id="A0A8H6JDZ7"/>